<proteinExistence type="predicted"/>
<sequence length="273" mass="31135">MALRMVALNRAADGRWFARKGIPEDVREDYQRLYGHKREAHLKLPAGTPKHEAKARLGEWEAEVETRIATLRAQRNGEGQPLTKLNAIALAGRWYNWFVKLHEADPGKPKYWRDFSDHVVWNVIRPEAPDEYEEDPGSDPHADWQYDPEVREAVRPQIAELARVATFLANEGKALNLTAHALFVDAVSDNLLPAIQLLEKRANGDYARDERPDTFPSFADGAPRSPSVSCWELFEAFVLATKPAPKTVTRWRAVFLEMQREWSLRPSSGRPSM</sequence>
<dbReference type="EMBL" id="NAFL01000240">
    <property type="protein sequence ID" value="OSJ33556.1"/>
    <property type="molecule type" value="Genomic_DNA"/>
</dbReference>
<organism evidence="1 2">
    <name type="scientific">Bradyrhizobium japonicum</name>
    <dbReference type="NCBI Taxonomy" id="375"/>
    <lineage>
        <taxon>Bacteria</taxon>
        <taxon>Pseudomonadati</taxon>
        <taxon>Pseudomonadota</taxon>
        <taxon>Alphaproteobacteria</taxon>
        <taxon>Hyphomicrobiales</taxon>
        <taxon>Nitrobacteraceae</taxon>
        <taxon>Bradyrhizobium</taxon>
    </lineage>
</organism>
<comment type="caution">
    <text evidence="1">The sequence shown here is derived from an EMBL/GenBank/DDBJ whole genome shotgun (WGS) entry which is preliminary data.</text>
</comment>
<reference evidence="1 2" key="1">
    <citation type="submission" date="2017-03" db="EMBL/GenBank/DDBJ databases">
        <title>Whole genome sequences of fourteen strains of Bradyrhizobium canariense and one strain of Bradyrhizobium japonicum isolated from Lupinus (Papilionoideae: Genisteae) species in Algeria.</title>
        <authorList>
            <person name="Crovadore J."/>
            <person name="Chekireb D."/>
            <person name="Brachmann A."/>
            <person name="Chablais R."/>
            <person name="Cochard B."/>
            <person name="Lefort F."/>
        </authorList>
    </citation>
    <scope>NUCLEOTIDE SEQUENCE [LARGE SCALE GENOMIC DNA]</scope>
    <source>
        <strain evidence="1 2">UBMA197</strain>
    </source>
</reference>
<accession>A0A1Y2JQQ7</accession>
<dbReference type="AlphaFoldDB" id="A0A1Y2JQQ7"/>
<evidence type="ECO:0000313" key="2">
    <source>
        <dbReference type="Proteomes" id="UP000193335"/>
    </source>
</evidence>
<dbReference type="Proteomes" id="UP000193335">
    <property type="component" value="Unassembled WGS sequence"/>
</dbReference>
<evidence type="ECO:0000313" key="1">
    <source>
        <dbReference type="EMBL" id="OSJ33556.1"/>
    </source>
</evidence>
<gene>
    <name evidence="1" type="ORF">BSZ19_14980</name>
</gene>
<protein>
    <submittedName>
        <fullName evidence="1">Uncharacterized protein</fullName>
    </submittedName>
</protein>
<name>A0A1Y2JQQ7_BRAJP</name>